<accession>A0A061RW15</accession>
<proteinExistence type="predicted"/>
<dbReference type="InterPro" id="IPR036869">
    <property type="entry name" value="J_dom_sf"/>
</dbReference>
<protein>
    <recommendedName>
        <fullName evidence="3">J domain-containing protein</fullName>
    </recommendedName>
</protein>
<organism evidence="2">
    <name type="scientific">Tetraselmis sp. GSL018</name>
    <dbReference type="NCBI Taxonomy" id="582737"/>
    <lineage>
        <taxon>Eukaryota</taxon>
        <taxon>Viridiplantae</taxon>
        <taxon>Chlorophyta</taxon>
        <taxon>core chlorophytes</taxon>
        <taxon>Chlorodendrophyceae</taxon>
        <taxon>Chlorodendrales</taxon>
        <taxon>Chlorodendraceae</taxon>
        <taxon>Tetraselmis</taxon>
    </lineage>
</organism>
<dbReference type="EMBL" id="GBEZ01010977">
    <property type="protein sequence ID" value="JAC74761.1"/>
    <property type="molecule type" value="Transcribed_RNA"/>
</dbReference>
<dbReference type="SUPFAM" id="SSF46565">
    <property type="entry name" value="Chaperone J-domain"/>
    <property type="match status" value="1"/>
</dbReference>
<reference evidence="2" key="1">
    <citation type="submission" date="2014-05" db="EMBL/GenBank/DDBJ databases">
        <title>The transcriptome of the halophilic microalga Tetraselmis sp. GSL018 isolated from the Great Salt Lake, Utah.</title>
        <authorList>
            <person name="Jinkerson R.E."/>
            <person name="D'Adamo S."/>
            <person name="Posewitz M.C."/>
        </authorList>
    </citation>
    <scope>NUCLEOTIDE SEQUENCE</scope>
    <source>
        <strain evidence="2">GSL018</strain>
    </source>
</reference>
<feature type="region of interest" description="Disordered" evidence="1">
    <location>
        <begin position="159"/>
        <end position="196"/>
    </location>
</feature>
<evidence type="ECO:0000256" key="1">
    <source>
        <dbReference type="SAM" id="MobiDB-lite"/>
    </source>
</evidence>
<sequence>MKRPLDASWECPSRTRLRAPDDTLRARVEHLIAAGDAASLRQGLSLLSAESSGSRAGPDEHSLDRERAWAVCRLLLASRTGEWEPVLGPAAFPAPESRHGFRPRSAGSIPPPPCSEERRLRLRFRWLSRMVHPDKCPLPRAAEAFQALASAMEWALKRASGDDVTEGPSGSPWPECSGDRRAGADGSPDAADAEEAADRAHLGLLSHEELCEVVRSRQQAVMAKLQNPAGICESLGKLQAALKSARTALSQKQHDTRSWEGCGFIPNL</sequence>
<gene>
    <name evidence="2" type="ORF">TSPGSL018_25076</name>
</gene>
<name>A0A061RW15_9CHLO</name>
<dbReference type="AlphaFoldDB" id="A0A061RW15"/>
<evidence type="ECO:0008006" key="3">
    <source>
        <dbReference type="Google" id="ProtNLM"/>
    </source>
</evidence>
<evidence type="ECO:0000313" key="2">
    <source>
        <dbReference type="EMBL" id="JAC74761.1"/>
    </source>
</evidence>